<keyword evidence="2" id="KW-1185">Reference proteome</keyword>
<evidence type="ECO:0000313" key="1">
    <source>
        <dbReference type="EMBL" id="KAJ8685538.1"/>
    </source>
</evidence>
<dbReference type="Proteomes" id="UP001239111">
    <property type="component" value="Chromosome 1"/>
</dbReference>
<dbReference type="EMBL" id="CM056741">
    <property type="protein sequence ID" value="KAJ8685538.1"/>
    <property type="molecule type" value="Genomic_DNA"/>
</dbReference>
<sequence length="138" mass="15569">MRGITSAFRIAMHNRKVFEPHMTEKLSVMNRRLESHFEVQEANFISKIEDEVTSNEKPFILCKDLQRFCDHIKNLRGCGRVHLRIATDGGGGSLKICLTVESDDVLDRSESSQSYSASRQKYAEGVSAKKFGESAVKT</sequence>
<gene>
    <name evidence="1" type="ORF">QAD02_021331</name>
</gene>
<organism evidence="1 2">
    <name type="scientific">Eretmocerus hayati</name>
    <dbReference type="NCBI Taxonomy" id="131215"/>
    <lineage>
        <taxon>Eukaryota</taxon>
        <taxon>Metazoa</taxon>
        <taxon>Ecdysozoa</taxon>
        <taxon>Arthropoda</taxon>
        <taxon>Hexapoda</taxon>
        <taxon>Insecta</taxon>
        <taxon>Pterygota</taxon>
        <taxon>Neoptera</taxon>
        <taxon>Endopterygota</taxon>
        <taxon>Hymenoptera</taxon>
        <taxon>Apocrita</taxon>
        <taxon>Proctotrupomorpha</taxon>
        <taxon>Chalcidoidea</taxon>
        <taxon>Aphelinidae</taxon>
        <taxon>Aphelininae</taxon>
        <taxon>Eretmocerus</taxon>
    </lineage>
</organism>
<name>A0ACC2PPY8_9HYME</name>
<reference evidence="1" key="1">
    <citation type="submission" date="2023-04" db="EMBL/GenBank/DDBJ databases">
        <title>A chromosome-level genome assembly of the parasitoid wasp Eretmocerus hayati.</title>
        <authorList>
            <person name="Zhong Y."/>
            <person name="Liu S."/>
            <person name="Liu Y."/>
        </authorList>
    </citation>
    <scope>NUCLEOTIDE SEQUENCE</scope>
    <source>
        <strain evidence="1">ZJU_SS_LIU_2023</strain>
    </source>
</reference>
<accession>A0ACC2PPY8</accession>
<evidence type="ECO:0000313" key="2">
    <source>
        <dbReference type="Proteomes" id="UP001239111"/>
    </source>
</evidence>
<proteinExistence type="predicted"/>
<comment type="caution">
    <text evidence="1">The sequence shown here is derived from an EMBL/GenBank/DDBJ whole genome shotgun (WGS) entry which is preliminary data.</text>
</comment>
<protein>
    <submittedName>
        <fullName evidence="1">Uncharacterized protein</fullName>
    </submittedName>
</protein>